<accession>A0A9X2VH86</accession>
<dbReference type="RefSeq" id="WP_259622139.1">
    <property type="nucleotide sequence ID" value="NZ_JANYMP010000002.1"/>
</dbReference>
<evidence type="ECO:0000313" key="2">
    <source>
        <dbReference type="EMBL" id="MCS7476660.1"/>
    </source>
</evidence>
<dbReference type="InterPro" id="IPR022183">
    <property type="entry name" value="DUF3710"/>
</dbReference>
<keyword evidence="3" id="KW-1185">Reference proteome</keyword>
<proteinExistence type="predicted"/>
<dbReference type="AlphaFoldDB" id="A0A9X2VH86"/>
<sequence>MFGRRRKRGRHATNRETAQQDAEFDGDDLDYADDGPYDEPEAPKDNVNRLDLGSVRLPVPDGVQLQVEMDPAGAVRAVHLLTPAGQLTVSAFAAPRSGGLWKEVGAELIAQLKEDGARINRENGQWGEEITARNSGVHLRFVGVDGPRWLLRGVAAGPEEQAPVIAEALYELLRGTIVVRGTQPMPVRTPLPIELPEAIAKHIAAQAEG</sequence>
<comment type="caution">
    <text evidence="2">The sequence shown here is derived from an EMBL/GenBank/DDBJ whole genome shotgun (WGS) entry which is preliminary data.</text>
</comment>
<feature type="region of interest" description="Disordered" evidence="1">
    <location>
        <begin position="1"/>
        <end position="48"/>
    </location>
</feature>
<feature type="compositionally biased region" description="Basic residues" evidence="1">
    <location>
        <begin position="1"/>
        <end position="12"/>
    </location>
</feature>
<feature type="compositionally biased region" description="Acidic residues" evidence="1">
    <location>
        <begin position="22"/>
        <end position="40"/>
    </location>
</feature>
<reference evidence="2" key="1">
    <citation type="submission" date="2022-08" db="EMBL/GenBank/DDBJ databases">
        <authorList>
            <person name="Tistechok S."/>
            <person name="Samborskyy M."/>
            <person name="Roman I."/>
        </authorList>
    </citation>
    <scope>NUCLEOTIDE SEQUENCE</scope>
    <source>
        <strain evidence="2">DSM 103496</strain>
    </source>
</reference>
<dbReference type="Proteomes" id="UP001141259">
    <property type="component" value="Unassembled WGS sequence"/>
</dbReference>
<organism evidence="2 3">
    <name type="scientific">Umezawaea endophytica</name>
    <dbReference type="NCBI Taxonomy" id="1654476"/>
    <lineage>
        <taxon>Bacteria</taxon>
        <taxon>Bacillati</taxon>
        <taxon>Actinomycetota</taxon>
        <taxon>Actinomycetes</taxon>
        <taxon>Pseudonocardiales</taxon>
        <taxon>Pseudonocardiaceae</taxon>
        <taxon>Umezawaea</taxon>
    </lineage>
</organism>
<name>A0A9X2VH86_9PSEU</name>
<protein>
    <submittedName>
        <fullName evidence="2">DUF3710 domain-containing protein</fullName>
    </submittedName>
</protein>
<gene>
    <name evidence="2" type="ORF">NZH93_07330</name>
</gene>
<evidence type="ECO:0000256" key="1">
    <source>
        <dbReference type="SAM" id="MobiDB-lite"/>
    </source>
</evidence>
<dbReference type="EMBL" id="JANYMP010000002">
    <property type="protein sequence ID" value="MCS7476660.1"/>
    <property type="molecule type" value="Genomic_DNA"/>
</dbReference>
<evidence type="ECO:0000313" key="3">
    <source>
        <dbReference type="Proteomes" id="UP001141259"/>
    </source>
</evidence>
<dbReference type="Pfam" id="PF12502">
    <property type="entry name" value="DUF3710"/>
    <property type="match status" value="1"/>
</dbReference>